<dbReference type="Proteomes" id="UP000002294">
    <property type="component" value="Chromosome"/>
</dbReference>
<keyword evidence="1" id="KW-1133">Transmembrane helix</keyword>
<dbReference type="AlphaFoldDB" id="C7RDU1"/>
<reference evidence="2 3" key="1">
    <citation type="journal article" date="2009" name="Stand. Genomic Sci.">
        <title>Complete genome sequence of Anaerococcus prevotii type strain (PC1).</title>
        <authorList>
            <person name="Labutti K."/>
            <person name="Pukall R."/>
            <person name="Steenblock K."/>
            <person name="Glavina Del Rio T."/>
            <person name="Tice H."/>
            <person name="Copeland A."/>
            <person name="Cheng J.F."/>
            <person name="Lucas S."/>
            <person name="Chen F."/>
            <person name="Nolan M."/>
            <person name="Bruce D."/>
            <person name="Goodwin L."/>
            <person name="Pitluck S."/>
            <person name="Ivanova N."/>
            <person name="Mavromatis K."/>
            <person name="Ovchinnikova G."/>
            <person name="Pati A."/>
            <person name="Chen A."/>
            <person name="Palaniappan K."/>
            <person name="Land M."/>
            <person name="Hauser L."/>
            <person name="Chang Y.J."/>
            <person name="Jeffries C.D."/>
            <person name="Chain P."/>
            <person name="Saunders E."/>
            <person name="Brettin T."/>
            <person name="Detter J.C."/>
            <person name="Han C."/>
            <person name="Goker M."/>
            <person name="Bristow J."/>
            <person name="Eisen J.A."/>
            <person name="Markowitz V."/>
            <person name="Hugenholtz P."/>
            <person name="Kyrpides N.C."/>
            <person name="Klenk H.P."/>
            <person name="Lapidus A."/>
        </authorList>
    </citation>
    <scope>NUCLEOTIDE SEQUENCE [LARGE SCALE GENOMIC DNA]</scope>
    <source>
        <strain evidence="3">ATCC 9321 / DSM 20548 / JCM 6508 / NCTC 11806 / PC1</strain>
    </source>
</reference>
<dbReference type="STRING" id="525919.Apre_1331"/>
<keyword evidence="3" id="KW-1185">Reference proteome</keyword>
<evidence type="ECO:0000313" key="2">
    <source>
        <dbReference type="EMBL" id="ACV29354.1"/>
    </source>
</evidence>
<dbReference type="RefSeq" id="WP_015778253.1">
    <property type="nucleotide sequence ID" value="NC_013171.1"/>
</dbReference>
<keyword evidence="1" id="KW-0812">Transmembrane</keyword>
<feature type="transmembrane region" description="Helical" evidence="1">
    <location>
        <begin position="162"/>
        <end position="181"/>
    </location>
</feature>
<sequence length="523" mass="61503">MRAIFATIFLILSFLGYSLFIKNKFKINTYFLPFLIFTSYISSIYVFAQLALMKEFVITCNLFGLILFVKAYRNGLKLKWLLPEYIIFFVIIGIIGLVLNGKHLYVQDDFGHWGVLARLFLRTDHLNTVHETRIDYTAYPQASAYFIYGLVRLIGYSESRMLVANAILVISGVFCLFSSIKDYKKDIVKIILLVVLGVFACFYDIRFQSLRVDTVIATTAFGIFAFIYYTDVNNYKNLYFAIPMFVSLVLVKTSAILFASVALVYLLIKYHRVSKKLVFANIAFLLMAFLSWKNHVKYNFSLGSKHAVSINRYEKIFEQKDRETIIKISREFLKRIMTDYFIIGLIILLIFIYLIYNRDKIIRNLIILVIFFYTIYQLGNYFTYIFSMDVGEALRLESYDRYIRTTHIYLVMISIYILSLDYNINNVLNLLLGALLIFTCYFSELIAPSTQRQMEAIEKFNRMRDEKEIPPGKRILVKFKERDNSRLYTRIVMFTFDTSEVKDTFVGDEKQFNKEDFDYIIEE</sequence>
<feature type="transmembrane region" description="Helical" evidence="1">
    <location>
        <begin position="187"/>
        <end position="205"/>
    </location>
</feature>
<feature type="transmembrane region" description="Helical" evidence="1">
    <location>
        <begin position="241"/>
        <end position="268"/>
    </location>
</feature>
<feature type="transmembrane region" description="Helical" evidence="1">
    <location>
        <begin position="277"/>
        <end position="292"/>
    </location>
</feature>
<protein>
    <recommendedName>
        <fullName evidence="4">Glycosyltransferase RgtA/B/C/D-like domain-containing protein</fullName>
    </recommendedName>
</protein>
<feature type="transmembrane region" description="Helical" evidence="1">
    <location>
        <begin position="340"/>
        <end position="356"/>
    </location>
</feature>
<evidence type="ECO:0000256" key="1">
    <source>
        <dbReference type="SAM" id="Phobius"/>
    </source>
</evidence>
<organism evidence="2 3">
    <name type="scientific">Anaerococcus prevotii (strain ATCC 9321 / DSM 20548 / JCM 6508 / NCTC 11806 / PC1)</name>
    <name type="common">Peptostreptococcus prevotii</name>
    <name type="synonym">Peptococcus prevotii</name>
    <dbReference type="NCBI Taxonomy" id="525919"/>
    <lineage>
        <taxon>Bacteria</taxon>
        <taxon>Bacillati</taxon>
        <taxon>Bacillota</taxon>
        <taxon>Tissierellia</taxon>
        <taxon>Tissierellales</taxon>
        <taxon>Peptoniphilaceae</taxon>
        <taxon>Anaerococcus</taxon>
    </lineage>
</organism>
<accession>C7RDU1</accession>
<dbReference type="KEGG" id="apr:Apre_1331"/>
<feature type="transmembrane region" description="Helical" evidence="1">
    <location>
        <begin position="55"/>
        <end position="72"/>
    </location>
</feature>
<evidence type="ECO:0000313" key="3">
    <source>
        <dbReference type="Proteomes" id="UP000002294"/>
    </source>
</evidence>
<dbReference type="eggNOG" id="ENOG502ZA17">
    <property type="taxonomic scope" value="Bacteria"/>
</dbReference>
<feature type="transmembrane region" description="Helical" evidence="1">
    <location>
        <begin position="365"/>
        <end position="382"/>
    </location>
</feature>
<dbReference type="HOGENOM" id="CLU_520372_0_0_9"/>
<gene>
    <name evidence="2" type="ordered locus">Apre_1331</name>
</gene>
<keyword evidence="1" id="KW-0472">Membrane</keyword>
<feature type="transmembrane region" description="Helical" evidence="1">
    <location>
        <begin position="402"/>
        <end position="420"/>
    </location>
</feature>
<feature type="transmembrane region" description="Helical" evidence="1">
    <location>
        <begin position="30"/>
        <end position="48"/>
    </location>
</feature>
<evidence type="ECO:0008006" key="4">
    <source>
        <dbReference type="Google" id="ProtNLM"/>
    </source>
</evidence>
<proteinExistence type="predicted"/>
<dbReference type="EMBL" id="CP001708">
    <property type="protein sequence ID" value="ACV29354.1"/>
    <property type="molecule type" value="Genomic_DNA"/>
</dbReference>
<feature type="transmembrane region" description="Helical" evidence="1">
    <location>
        <begin position="78"/>
        <end position="99"/>
    </location>
</feature>
<name>C7RDU1_ANAPD</name>
<feature type="transmembrane region" description="Helical" evidence="1">
    <location>
        <begin position="212"/>
        <end position="229"/>
    </location>
</feature>
<feature type="transmembrane region" description="Helical" evidence="1">
    <location>
        <begin position="427"/>
        <end position="447"/>
    </location>
</feature>